<keyword evidence="1" id="KW-1188">Viral release from host cell</keyword>
<keyword evidence="3" id="KW-0067">ATP-binding</keyword>
<comment type="caution">
    <text evidence="3">The sequence shown here is derived from an EMBL/GenBank/DDBJ whole genome shotgun (WGS) entry which is preliminary data.</text>
</comment>
<evidence type="ECO:0000256" key="1">
    <source>
        <dbReference type="ARBA" id="ARBA00022612"/>
    </source>
</evidence>
<organism evidence="3 4">
    <name type="scientific">Sphingorhabdus profundilacus</name>
    <dbReference type="NCBI Taxonomy" id="2509718"/>
    <lineage>
        <taxon>Bacteria</taxon>
        <taxon>Pseudomonadati</taxon>
        <taxon>Pseudomonadota</taxon>
        <taxon>Alphaproteobacteria</taxon>
        <taxon>Sphingomonadales</taxon>
        <taxon>Sphingomonadaceae</taxon>
        <taxon>Sphingorhabdus</taxon>
    </lineage>
</organism>
<evidence type="ECO:0000313" key="3">
    <source>
        <dbReference type="EMBL" id="MVZ97856.1"/>
    </source>
</evidence>
<keyword evidence="3" id="KW-0547">Nucleotide-binding</keyword>
<keyword evidence="4" id="KW-1185">Reference proteome</keyword>
<dbReference type="GO" id="GO:0005524">
    <property type="term" value="F:ATP binding"/>
    <property type="evidence" value="ECO:0007669"/>
    <property type="project" value="UniProtKB-KW"/>
</dbReference>
<dbReference type="OrthoDB" id="4519042at2"/>
<proteinExistence type="predicted"/>
<name>A0A6I4M0M5_9SPHN</name>
<accession>A0A6I4M0M5</accession>
<dbReference type="InterPro" id="IPR035421">
    <property type="entry name" value="Terminase_6C"/>
</dbReference>
<dbReference type="RefSeq" id="WP_160353834.1">
    <property type="nucleotide sequence ID" value="NZ_SDWJ01000002.1"/>
</dbReference>
<dbReference type="InterPro" id="IPR027417">
    <property type="entry name" value="P-loop_NTPase"/>
</dbReference>
<gene>
    <name evidence="3" type="ORF">EUU23_09060</name>
</gene>
<dbReference type="Pfam" id="PF03237">
    <property type="entry name" value="Terminase_6N"/>
    <property type="match status" value="1"/>
</dbReference>
<evidence type="ECO:0000259" key="2">
    <source>
        <dbReference type="Pfam" id="PF17289"/>
    </source>
</evidence>
<sequence length="431" mass="46523">MRKRFFNAVIGDYGATLIEKLDRRTAEWLNADFATFHHEGQLPPDSDWRTWMIMAGRGFGKTRAGAEWVLAQVRAQPCTRIALVAATLDEARRVMVEGPSGLLKLAQEDEIELWSAAQRTLWFKNGSEAIVYSGASPESLRGPEHHFAWADELAKWQHPVDTWDNLQMGLRMGAHPRAVVTTTPRALPLLRRIIEAADSVRTGGATGENPHLPESFVGAMQAHYGGTRIALQELEGRLFDDVEGSLWPLELIARCRSAPDRDIGVTRTVIGVDPPASANGTCGIIVCATGRDGNAYVLADCSVGGASPEGWARAVADAAMAFDADRVVAERNQGGAMVRSVLLAAASTLPLELVHAAKGKAARAEPVAALFENGRALFAGHFAELEAELAGLVPGGYIGEGKSPDRADAMVWALWALMLRGQPRTPQIRAL</sequence>
<feature type="domain" description="Terminase large subunit gp17-like C-terminal" evidence="2">
    <location>
        <begin position="270"/>
        <end position="415"/>
    </location>
</feature>
<dbReference type="Gene3D" id="3.30.420.240">
    <property type="match status" value="1"/>
</dbReference>
<dbReference type="EMBL" id="SDWJ01000002">
    <property type="protein sequence ID" value="MVZ97856.1"/>
    <property type="molecule type" value="Genomic_DNA"/>
</dbReference>
<protein>
    <submittedName>
        <fullName evidence="3">ATP-binding protein</fullName>
    </submittedName>
</protein>
<dbReference type="Pfam" id="PF17289">
    <property type="entry name" value="Terminase_6C"/>
    <property type="match status" value="1"/>
</dbReference>
<dbReference type="AlphaFoldDB" id="A0A6I4M0M5"/>
<dbReference type="Gene3D" id="3.40.50.300">
    <property type="entry name" value="P-loop containing nucleotide triphosphate hydrolases"/>
    <property type="match status" value="1"/>
</dbReference>
<evidence type="ECO:0000313" key="4">
    <source>
        <dbReference type="Proteomes" id="UP000471147"/>
    </source>
</evidence>
<dbReference type="Proteomes" id="UP000471147">
    <property type="component" value="Unassembled WGS sequence"/>
</dbReference>
<reference evidence="3 4" key="1">
    <citation type="submission" date="2019-01" db="EMBL/GenBank/DDBJ databases">
        <title>Sphingorhabdus lacus sp.nov., isolated from an oligotrophic freshwater lake.</title>
        <authorList>
            <person name="Park M."/>
        </authorList>
    </citation>
    <scope>NUCLEOTIDE SEQUENCE [LARGE SCALE GENOMIC DNA]</scope>
    <source>
        <strain evidence="3 4">IMCC26285</strain>
    </source>
</reference>